<feature type="domain" description="Peptidase A1" evidence="5">
    <location>
        <begin position="1"/>
        <end position="291"/>
    </location>
</feature>
<keyword evidence="3" id="KW-0964">Secreted</keyword>
<comment type="similarity">
    <text evidence="2">Belongs to the peptidase A1 family.</text>
</comment>
<dbReference type="GO" id="GO:0006508">
    <property type="term" value="P:proteolysis"/>
    <property type="evidence" value="ECO:0007669"/>
    <property type="project" value="InterPro"/>
</dbReference>
<keyword evidence="4" id="KW-0732">Signal</keyword>
<evidence type="ECO:0000256" key="2">
    <source>
        <dbReference type="ARBA" id="ARBA00007447"/>
    </source>
</evidence>
<comment type="subcellular location">
    <subcellularLocation>
        <location evidence="1">Secreted</location>
        <location evidence="1">Extracellular space</location>
    </subcellularLocation>
</comment>
<dbReference type="EMBL" id="JBBNAF010000003">
    <property type="protein sequence ID" value="KAK9161269.1"/>
    <property type="molecule type" value="Genomic_DNA"/>
</dbReference>
<keyword evidence="7" id="KW-1185">Reference proteome</keyword>
<dbReference type="Gene3D" id="2.40.70.10">
    <property type="entry name" value="Acid Proteases"/>
    <property type="match status" value="2"/>
</dbReference>
<dbReference type="PANTHER" id="PTHR47965">
    <property type="entry name" value="ASPARTYL PROTEASE-RELATED"/>
    <property type="match status" value="1"/>
</dbReference>
<dbReference type="Pfam" id="PF14541">
    <property type="entry name" value="TAXi_C"/>
    <property type="match status" value="1"/>
</dbReference>
<dbReference type="InterPro" id="IPR001461">
    <property type="entry name" value="Aspartic_peptidase_A1"/>
</dbReference>
<gene>
    <name evidence="6" type="ORF">Syun_007610</name>
</gene>
<dbReference type="Pfam" id="PF14543">
    <property type="entry name" value="TAXi_N"/>
    <property type="match status" value="1"/>
</dbReference>
<protein>
    <recommendedName>
        <fullName evidence="5">Peptidase A1 domain-containing protein</fullName>
    </recommendedName>
</protein>
<evidence type="ECO:0000256" key="3">
    <source>
        <dbReference type="ARBA" id="ARBA00022525"/>
    </source>
</evidence>
<dbReference type="FunFam" id="2.40.70.10:FF:000041">
    <property type="entry name" value="Basic 7S globulin"/>
    <property type="match status" value="1"/>
</dbReference>
<evidence type="ECO:0000256" key="1">
    <source>
        <dbReference type="ARBA" id="ARBA00004239"/>
    </source>
</evidence>
<dbReference type="InterPro" id="IPR032799">
    <property type="entry name" value="TAXi_C"/>
</dbReference>
<reference evidence="6 7" key="1">
    <citation type="submission" date="2024-01" db="EMBL/GenBank/DDBJ databases">
        <title>Genome assemblies of Stephania.</title>
        <authorList>
            <person name="Yang L."/>
        </authorList>
    </citation>
    <scope>NUCLEOTIDE SEQUENCE [LARGE SCALE GENOMIC DNA]</scope>
    <source>
        <strain evidence="6">YNDBR</strain>
        <tissue evidence="6">Leaf</tissue>
    </source>
</reference>
<evidence type="ECO:0000313" key="7">
    <source>
        <dbReference type="Proteomes" id="UP001420932"/>
    </source>
</evidence>
<dbReference type="AlphaFoldDB" id="A0AAP0L0P7"/>
<dbReference type="InterPro" id="IPR032861">
    <property type="entry name" value="TAXi_N"/>
</dbReference>
<dbReference type="GO" id="GO:0004190">
    <property type="term" value="F:aspartic-type endopeptidase activity"/>
    <property type="evidence" value="ECO:0007669"/>
    <property type="project" value="InterPro"/>
</dbReference>
<dbReference type="PANTHER" id="PTHR47965:SF22">
    <property type="entry name" value="EUKARYOTIC ASPARTYL PROTEASE FAMILY PROTEIN"/>
    <property type="match status" value="1"/>
</dbReference>
<dbReference type="GO" id="GO:0005576">
    <property type="term" value="C:extracellular region"/>
    <property type="evidence" value="ECO:0007669"/>
    <property type="project" value="UniProtKB-SubCell"/>
</dbReference>
<dbReference type="PROSITE" id="PS51767">
    <property type="entry name" value="PEPTIDASE_A1"/>
    <property type="match status" value="1"/>
</dbReference>
<dbReference type="Proteomes" id="UP001420932">
    <property type="component" value="Unassembled WGS sequence"/>
</dbReference>
<evidence type="ECO:0000256" key="4">
    <source>
        <dbReference type="ARBA" id="ARBA00022729"/>
    </source>
</evidence>
<dbReference type="InterPro" id="IPR033121">
    <property type="entry name" value="PEPTIDASE_A1"/>
</dbReference>
<dbReference type="InterPro" id="IPR021109">
    <property type="entry name" value="Peptidase_aspartic_dom_sf"/>
</dbReference>
<comment type="caution">
    <text evidence="6">The sequence shown here is derived from an EMBL/GenBank/DDBJ whole genome shotgun (WGS) entry which is preliminary data.</text>
</comment>
<sequence>MSSDHTCPILSTCTTAPTNTILGVSTNGELVHQSILLKCVLGLVHRVPNLLVSRAPSSLLRGLARGAGGMAGLGRGRIGLPAQVLPGDRKFFVCVPKTSGGFVYFGDGLLLDYRVAKYMLYTPLVTSPSEPDEYFISVKSIKINGGAVDFDGSLLSFDENGYGGTKLSTVVAYTTLETSIYKAFTKAFVGEATTGFGFNMSRVASVAPFEYCFLNSKSVPVIDLVLQSEMVKWRIHGWNSMVNVSDDVMCLGFLDGGVMNQTTSAVIVIGGNHLENNLVEFDLEGSRLGFSSLLDKQSWCSDFSSLGGESRSW</sequence>
<dbReference type="SUPFAM" id="SSF50630">
    <property type="entry name" value="Acid proteases"/>
    <property type="match status" value="1"/>
</dbReference>
<evidence type="ECO:0000313" key="6">
    <source>
        <dbReference type="EMBL" id="KAK9161269.1"/>
    </source>
</evidence>
<evidence type="ECO:0000259" key="5">
    <source>
        <dbReference type="PROSITE" id="PS51767"/>
    </source>
</evidence>
<name>A0AAP0L0P7_9MAGN</name>
<proteinExistence type="inferred from homology"/>
<accession>A0AAP0L0P7</accession>
<organism evidence="6 7">
    <name type="scientific">Stephania yunnanensis</name>
    <dbReference type="NCBI Taxonomy" id="152371"/>
    <lineage>
        <taxon>Eukaryota</taxon>
        <taxon>Viridiplantae</taxon>
        <taxon>Streptophyta</taxon>
        <taxon>Embryophyta</taxon>
        <taxon>Tracheophyta</taxon>
        <taxon>Spermatophyta</taxon>
        <taxon>Magnoliopsida</taxon>
        <taxon>Ranunculales</taxon>
        <taxon>Menispermaceae</taxon>
        <taxon>Menispermoideae</taxon>
        <taxon>Cissampelideae</taxon>
        <taxon>Stephania</taxon>
    </lineage>
</organism>